<dbReference type="SUPFAM" id="SSF102031">
    <property type="entry name" value="AXH domain"/>
    <property type="match status" value="1"/>
</dbReference>
<dbReference type="GO" id="GO:0016055">
    <property type="term" value="P:Wnt signaling pathway"/>
    <property type="evidence" value="ECO:0007669"/>
    <property type="project" value="UniProtKB-KW"/>
</dbReference>
<feature type="domain" description="AXH" evidence="16">
    <location>
        <begin position="127"/>
        <end position="259"/>
    </location>
</feature>
<dbReference type="Ensembl" id="ENSRROT00000050008.1">
    <property type="protein sequence ID" value="ENSRROP00000025788.1"/>
    <property type="gene ID" value="ENSRROG00000036622.1"/>
</dbReference>
<dbReference type="InterPro" id="IPR009071">
    <property type="entry name" value="HMG_box_dom"/>
</dbReference>
<keyword evidence="9 13" id="KW-0539">Nucleus</keyword>
<evidence type="ECO:0000256" key="7">
    <source>
        <dbReference type="ARBA" id="ARBA00023125"/>
    </source>
</evidence>
<evidence type="ECO:0000256" key="12">
    <source>
        <dbReference type="ARBA" id="ARBA00030708"/>
    </source>
</evidence>
<evidence type="ECO:0000256" key="14">
    <source>
        <dbReference type="SAM" id="MobiDB-lite"/>
    </source>
</evidence>
<dbReference type="AlphaFoldDB" id="A0A2K6QAJ2"/>
<reference evidence="17" key="1">
    <citation type="submission" date="2025-08" db="UniProtKB">
        <authorList>
            <consortium name="Ensembl"/>
        </authorList>
    </citation>
    <scope>IDENTIFICATION</scope>
</reference>
<evidence type="ECO:0000313" key="18">
    <source>
        <dbReference type="Proteomes" id="UP000233200"/>
    </source>
</evidence>
<dbReference type="FunFam" id="1.10.30.10:FF:000020">
    <property type="entry name" value="HMG box-containing protein 1"/>
    <property type="match status" value="1"/>
</dbReference>
<dbReference type="GO" id="GO:0000981">
    <property type="term" value="F:DNA-binding transcription factor activity, RNA polymerase II-specific"/>
    <property type="evidence" value="ECO:0007669"/>
    <property type="project" value="TreeGrafter"/>
</dbReference>
<dbReference type="Gene3D" id="1.10.30.10">
    <property type="entry name" value="High mobility group box domain"/>
    <property type="match status" value="1"/>
</dbReference>
<dbReference type="InterPro" id="IPR036910">
    <property type="entry name" value="HMG_box_dom_sf"/>
</dbReference>
<dbReference type="SMART" id="SM00536">
    <property type="entry name" value="AXH"/>
    <property type="match status" value="1"/>
</dbReference>
<evidence type="ECO:0000256" key="9">
    <source>
        <dbReference type="ARBA" id="ARBA00023242"/>
    </source>
</evidence>
<dbReference type="PANTHER" id="PTHR15499">
    <property type="entry name" value="HMG BOX-CONTAINING PROTEIN 1"/>
    <property type="match status" value="1"/>
</dbReference>
<evidence type="ECO:0000259" key="16">
    <source>
        <dbReference type="PROSITE" id="PS51148"/>
    </source>
</evidence>
<evidence type="ECO:0000256" key="10">
    <source>
        <dbReference type="ARBA" id="ARBA00025095"/>
    </source>
</evidence>
<keyword evidence="4" id="KW-0879">Wnt signaling pathway</keyword>
<feature type="compositionally biased region" description="Basic and acidic residues" evidence="14">
    <location>
        <begin position="170"/>
        <end position="180"/>
    </location>
</feature>
<dbReference type="Proteomes" id="UP000233200">
    <property type="component" value="Unplaced"/>
</dbReference>
<feature type="DNA-binding region" description="HMG box" evidence="13">
    <location>
        <begin position="348"/>
        <end position="416"/>
    </location>
</feature>
<keyword evidence="6" id="KW-0805">Transcription regulation</keyword>
<evidence type="ECO:0000256" key="11">
    <source>
        <dbReference type="ARBA" id="ARBA00030026"/>
    </source>
</evidence>
<dbReference type="GO" id="GO:0003723">
    <property type="term" value="F:RNA binding"/>
    <property type="evidence" value="ECO:0007669"/>
    <property type="project" value="InterPro"/>
</dbReference>
<dbReference type="Pfam" id="PF00505">
    <property type="entry name" value="HMG_box"/>
    <property type="match status" value="1"/>
</dbReference>
<dbReference type="GeneTree" id="ENSGT00390000011239"/>
<dbReference type="GO" id="GO:0000978">
    <property type="term" value="F:RNA polymerase II cis-regulatory region sequence-specific DNA binding"/>
    <property type="evidence" value="ECO:0007669"/>
    <property type="project" value="TreeGrafter"/>
</dbReference>
<dbReference type="PANTHER" id="PTHR15499:SF3">
    <property type="entry name" value="HMG BOX-CONTAINING PROTEIN 1"/>
    <property type="match status" value="1"/>
</dbReference>
<evidence type="ECO:0000256" key="8">
    <source>
        <dbReference type="ARBA" id="ARBA00023163"/>
    </source>
</evidence>
<evidence type="ECO:0000256" key="4">
    <source>
        <dbReference type="ARBA" id="ARBA00022687"/>
    </source>
</evidence>
<dbReference type="PROSITE" id="PS50118">
    <property type="entry name" value="HMG_BOX_2"/>
    <property type="match status" value="1"/>
</dbReference>
<dbReference type="InterPro" id="IPR039655">
    <property type="entry name" value="HBP1"/>
</dbReference>
<keyword evidence="7 13" id="KW-0238">DNA-binding</keyword>
<keyword evidence="18" id="KW-1185">Reference proteome</keyword>
<sequence length="428" mass="48199">MIPCSEHHNMVWEVKTNQMPNAVQKLLLVMDKRASGMNDSLELLQCNENLPSSPGYNSCDEHMELDDLPELQAVQSDPTQSGMYQLSSDVSHQEYTRPSWNQNTSDIPETTYRENEVDWLTELANIATSPQSPLMQCSFYNRSSPVHIIATSKSLHSYARPPPVSSSSKSEPDFPHHHWKEETPVRHERSVLKLTFDPGTVEDGLLTVECKLDHPFYVKNKGWSSFYPSLTVVQHGIPCCEVHIGDVCLPPGHPDAINFDDSGVFDTFKSYDFTPMDSSAVYVLSSMARQRRASLSCGGPGGQDFARSGFSKNCGSPGSSQLSSNSLYAKAVKNHSSGTVSATSPNKCKRPMNAFMLFAKKYRVEYTQMYPGKDNRAISVILGDRWKKMKNEERRMYTLEAKALAEEQKRLNPDCWKRKRTNSVCFNK</sequence>
<dbReference type="GO" id="GO:0005634">
    <property type="term" value="C:nucleus"/>
    <property type="evidence" value="ECO:0007669"/>
    <property type="project" value="UniProtKB-SubCell"/>
</dbReference>
<evidence type="ECO:0000256" key="2">
    <source>
        <dbReference type="ARBA" id="ARBA00017229"/>
    </source>
</evidence>
<dbReference type="SUPFAM" id="SSF47095">
    <property type="entry name" value="HMG-box"/>
    <property type="match status" value="1"/>
</dbReference>
<keyword evidence="3" id="KW-0678">Repressor</keyword>
<protein>
    <recommendedName>
        <fullName evidence="2">HMG box-containing protein 1</fullName>
    </recommendedName>
    <alternativeName>
        <fullName evidence="12">HMG box transcription factor 1</fullName>
    </alternativeName>
    <alternativeName>
        <fullName evidence="11">High mobility group box transcription factor 1</fullName>
    </alternativeName>
</protein>
<dbReference type="InterPro" id="IPR036096">
    <property type="entry name" value="Ataxin_AXH_dom_sf"/>
</dbReference>
<dbReference type="PROSITE" id="PS51148">
    <property type="entry name" value="AXH"/>
    <property type="match status" value="1"/>
</dbReference>
<feature type="region of interest" description="Disordered" evidence="14">
    <location>
        <begin position="158"/>
        <end position="180"/>
    </location>
</feature>
<evidence type="ECO:0000256" key="3">
    <source>
        <dbReference type="ARBA" id="ARBA00022491"/>
    </source>
</evidence>
<evidence type="ECO:0000313" key="17">
    <source>
        <dbReference type="Ensembl" id="ENSRROP00000025788.1"/>
    </source>
</evidence>
<dbReference type="Pfam" id="PF08517">
    <property type="entry name" value="AXH"/>
    <property type="match status" value="1"/>
</dbReference>
<name>A0A2K6QAJ2_RHIRO</name>
<reference evidence="17" key="2">
    <citation type="submission" date="2025-09" db="UniProtKB">
        <authorList>
            <consortium name="Ensembl"/>
        </authorList>
    </citation>
    <scope>IDENTIFICATION</scope>
</reference>
<accession>A0A2K6QAJ2</accession>
<proteinExistence type="predicted"/>
<feature type="domain" description="HMG box" evidence="15">
    <location>
        <begin position="348"/>
        <end position="416"/>
    </location>
</feature>
<evidence type="ECO:0000256" key="13">
    <source>
        <dbReference type="PROSITE-ProRule" id="PRU00267"/>
    </source>
</evidence>
<dbReference type="InterPro" id="IPR003652">
    <property type="entry name" value="Ataxin_AXH_dom"/>
</dbReference>
<evidence type="ECO:0000259" key="15">
    <source>
        <dbReference type="PROSITE" id="PS50118"/>
    </source>
</evidence>
<evidence type="ECO:0000256" key="5">
    <source>
        <dbReference type="ARBA" id="ARBA00022843"/>
    </source>
</evidence>
<keyword evidence="5" id="KW-0832">Ubl conjugation</keyword>
<gene>
    <name evidence="17" type="primary">HBP1</name>
</gene>
<dbReference type="CDD" id="cd21988">
    <property type="entry name" value="HMG-box_HBP1"/>
    <property type="match status" value="1"/>
</dbReference>
<dbReference type="SMART" id="SM00398">
    <property type="entry name" value="HMG"/>
    <property type="match status" value="1"/>
</dbReference>
<keyword evidence="8" id="KW-0804">Transcription</keyword>
<evidence type="ECO:0000256" key="6">
    <source>
        <dbReference type="ARBA" id="ARBA00023015"/>
    </source>
</evidence>
<comment type="subcellular location">
    <subcellularLocation>
        <location evidence="1">Nucleus</location>
    </subcellularLocation>
</comment>
<evidence type="ECO:0000256" key="1">
    <source>
        <dbReference type="ARBA" id="ARBA00004123"/>
    </source>
</evidence>
<organism evidence="17 18">
    <name type="scientific">Rhinopithecus roxellana</name>
    <name type="common">Golden snub-nosed monkey</name>
    <name type="synonym">Pygathrix roxellana</name>
    <dbReference type="NCBI Taxonomy" id="61622"/>
    <lineage>
        <taxon>Eukaryota</taxon>
        <taxon>Metazoa</taxon>
        <taxon>Chordata</taxon>
        <taxon>Craniata</taxon>
        <taxon>Vertebrata</taxon>
        <taxon>Euteleostomi</taxon>
        <taxon>Mammalia</taxon>
        <taxon>Eutheria</taxon>
        <taxon>Euarchontoglires</taxon>
        <taxon>Primates</taxon>
        <taxon>Haplorrhini</taxon>
        <taxon>Catarrhini</taxon>
        <taxon>Cercopithecidae</taxon>
        <taxon>Colobinae</taxon>
        <taxon>Rhinopithecus</taxon>
    </lineage>
</organism>
<comment type="function">
    <text evidence="10">Transcriptional repressor that binds to the promoter region of target genes. Plays a role in the regulation of the cell cycle and of the Wnt pathway. Binds preferentially to the sequence 5'-TTCATTCATTCA-3'. Binding to the histone H1.0 promoter is enhanced by interaction with RB1. Disrupts the interaction between DNA and TCF4.</text>
</comment>